<evidence type="ECO:0000256" key="4">
    <source>
        <dbReference type="ARBA" id="ARBA00022679"/>
    </source>
</evidence>
<feature type="active site" description="Nucleophile" evidence="9">
    <location>
        <position position="213"/>
    </location>
</feature>
<keyword evidence="3" id="KW-0328">Glycosyltransferase</keyword>
<evidence type="ECO:0000256" key="6">
    <source>
        <dbReference type="ARBA" id="ARBA00022960"/>
    </source>
</evidence>
<organism evidence="13 14">
    <name type="scientific">Woeseia oceani</name>
    <dbReference type="NCBI Taxonomy" id="1548547"/>
    <lineage>
        <taxon>Bacteria</taxon>
        <taxon>Pseudomonadati</taxon>
        <taxon>Pseudomonadota</taxon>
        <taxon>Gammaproteobacteria</taxon>
        <taxon>Woeseiales</taxon>
        <taxon>Woeseiaceae</taxon>
        <taxon>Woeseia</taxon>
    </lineage>
</organism>
<dbReference type="EMBL" id="CP016268">
    <property type="protein sequence ID" value="ANO51149.1"/>
    <property type="molecule type" value="Genomic_DNA"/>
</dbReference>
<dbReference type="SUPFAM" id="SSF141523">
    <property type="entry name" value="L,D-transpeptidase catalytic domain-like"/>
    <property type="match status" value="1"/>
</dbReference>
<dbReference type="Pfam" id="PF03734">
    <property type="entry name" value="YkuD"/>
    <property type="match status" value="1"/>
</dbReference>
<dbReference type="InterPro" id="IPR038063">
    <property type="entry name" value="Transpep_catalytic_dom"/>
</dbReference>
<keyword evidence="14" id="KW-1185">Reference proteome</keyword>
<keyword evidence="11" id="KW-0732">Signal</keyword>
<feature type="region of interest" description="Disordered" evidence="10">
    <location>
        <begin position="160"/>
        <end position="179"/>
    </location>
</feature>
<sequence>MKQGLKGGMGVLCVLLLVVSQPSFAEVYDLPPEGTDVIGAVTTVRARADDTLIDIARRHGLGYEDIVIANPDVDVWLPGEGTEIVLPTRFVLPPGPRRGVILNLPEYRMYYYPKVAEGEKPVVMTFPMSIGRMDWETPLGRTRVTQKVRNPAWYPPASVRAEHEADGRPLPRVVPAGPDNPLGERAMRLDIPGYLIHGTNRPAGVGMRVTHGCIRMFPEDIEYLFEHVAINTEVTIINAPVKLGWDGDELVLEAHRILDVVAPPADAVLADVAEVLAGEAERALAIDAGAEPATVAELPAATMTANGLTALTEQYVAITAAQQGELDWDAAESQVAKPSGIPQSVGKRIKNAATSAAFE</sequence>
<evidence type="ECO:0000256" key="3">
    <source>
        <dbReference type="ARBA" id="ARBA00022676"/>
    </source>
</evidence>
<evidence type="ECO:0000256" key="5">
    <source>
        <dbReference type="ARBA" id="ARBA00022801"/>
    </source>
</evidence>
<evidence type="ECO:0000256" key="10">
    <source>
        <dbReference type="SAM" id="MobiDB-lite"/>
    </source>
</evidence>
<keyword evidence="4" id="KW-0808">Transferase</keyword>
<dbReference type="RefSeq" id="WP_068615178.1">
    <property type="nucleotide sequence ID" value="NZ_CP016268.1"/>
</dbReference>
<evidence type="ECO:0000256" key="8">
    <source>
        <dbReference type="ARBA" id="ARBA00023316"/>
    </source>
</evidence>
<feature type="active site" description="Proton donor/acceptor" evidence="9">
    <location>
        <position position="197"/>
    </location>
</feature>
<evidence type="ECO:0000256" key="2">
    <source>
        <dbReference type="ARBA" id="ARBA00005992"/>
    </source>
</evidence>
<dbReference type="AlphaFoldDB" id="A0A193LFI9"/>
<evidence type="ECO:0000313" key="13">
    <source>
        <dbReference type="EMBL" id="ANO51149.1"/>
    </source>
</evidence>
<evidence type="ECO:0000256" key="11">
    <source>
        <dbReference type="SAM" id="SignalP"/>
    </source>
</evidence>
<dbReference type="InterPro" id="IPR050979">
    <property type="entry name" value="LD-transpeptidase"/>
</dbReference>
<evidence type="ECO:0000256" key="9">
    <source>
        <dbReference type="PROSITE-ProRule" id="PRU01373"/>
    </source>
</evidence>
<evidence type="ECO:0000256" key="1">
    <source>
        <dbReference type="ARBA" id="ARBA00004752"/>
    </source>
</evidence>
<feature type="chain" id="PRO_5008260150" description="L,D-TPase catalytic domain-containing protein" evidence="11">
    <location>
        <begin position="26"/>
        <end position="359"/>
    </location>
</feature>
<evidence type="ECO:0000313" key="14">
    <source>
        <dbReference type="Proteomes" id="UP000092695"/>
    </source>
</evidence>
<dbReference type="GO" id="GO:0071555">
    <property type="term" value="P:cell wall organization"/>
    <property type="evidence" value="ECO:0007669"/>
    <property type="project" value="UniProtKB-UniRule"/>
</dbReference>
<dbReference type="PANTHER" id="PTHR30582">
    <property type="entry name" value="L,D-TRANSPEPTIDASE"/>
    <property type="match status" value="1"/>
</dbReference>
<dbReference type="InterPro" id="IPR005490">
    <property type="entry name" value="LD_TPept_cat_dom"/>
</dbReference>
<keyword evidence="8 9" id="KW-0961">Cell wall biogenesis/degradation</keyword>
<feature type="domain" description="L,D-TPase catalytic" evidence="12">
    <location>
        <begin position="98"/>
        <end position="237"/>
    </location>
</feature>
<dbReference type="GO" id="GO:0016757">
    <property type="term" value="F:glycosyltransferase activity"/>
    <property type="evidence" value="ECO:0007669"/>
    <property type="project" value="UniProtKB-KW"/>
</dbReference>
<comment type="similarity">
    <text evidence="2">Belongs to the YkuD family.</text>
</comment>
<dbReference type="STRING" id="1548547.BA177_07980"/>
<name>A0A193LFI9_9GAMM</name>
<dbReference type="Proteomes" id="UP000092695">
    <property type="component" value="Chromosome"/>
</dbReference>
<feature type="compositionally biased region" description="Basic and acidic residues" evidence="10">
    <location>
        <begin position="160"/>
        <end position="169"/>
    </location>
</feature>
<dbReference type="CDD" id="cd16913">
    <property type="entry name" value="YkuD_like"/>
    <property type="match status" value="1"/>
</dbReference>
<protein>
    <recommendedName>
        <fullName evidence="12">L,D-TPase catalytic domain-containing protein</fullName>
    </recommendedName>
</protein>
<dbReference type="Gene3D" id="2.40.440.10">
    <property type="entry name" value="L,D-transpeptidase catalytic domain-like"/>
    <property type="match status" value="1"/>
</dbReference>
<evidence type="ECO:0000256" key="7">
    <source>
        <dbReference type="ARBA" id="ARBA00022984"/>
    </source>
</evidence>
<comment type="pathway">
    <text evidence="1 9">Cell wall biogenesis; peptidoglycan biosynthesis.</text>
</comment>
<dbReference type="InterPro" id="IPR018392">
    <property type="entry name" value="LysM"/>
</dbReference>
<evidence type="ECO:0000259" key="12">
    <source>
        <dbReference type="PROSITE" id="PS52029"/>
    </source>
</evidence>
<dbReference type="GO" id="GO:0008360">
    <property type="term" value="P:regulation of cell shape"/>
    <property type="evidence" value="ECO:0007669"/>
    <property type="project" value="UniProtKB-UniRule"/>
</dbReference>
<dbReference type="GO" id="GO:0005576">
    <property type="term" value="C:extracellular region"/>
    <property type="evidence" value="ECO:0007669"/>
    <property type="project" value="TreeGrafter"/>
</dbReference>
<dbReference type="GO" id="GO:0018104">
    <property type="term" value="P:peptidoglycan-protein cross-linking"/>
    <property type="evidence" value="ECO:0007669"/>
    <property type="project" value="TreeGrafter"/>
</dbReference>
<reference evidence="13 14" key="1">
    <citation type="submission" date="2016-06" db="EMBL/GenBank/DDBJ databases">
        <title>Complete genome sequence of a deep-branching marine Gamma Proteobacterium Woeseia oceani type strain XK5.</title>
        <authorList>
            <person name="Mu D."/>
            <person name="Du Z."/>
        </authorList>
    </citation>
    <scope>NUCLEOTIDE SEQUENCE [LARGE SCALE GENOMIC DNA]</scope>
    <source>
        <strain evidence="13 14">XK5</strain>
    </source>
</reference>
<dbReference type="UniPathway" id="UPA00219"/>
<dbReference type="OrthoDB" id="9787225at2"/>
<dbReference type="KEGG" id="woc:BA177_07980"/>
<keyword evidence="5" id="KW-0378">Hydrolase</keyword>
<dbReference type="GO" id="GO:0071972">
    <property type="term" value="F:peptidoglycan L,D-transpeptidase activity"/>
    <property type="evidence" value="ECO:0007669"/>
    <property type="project" value="TreeGrafter"/>
</dbReference>
<dbReference type="PANTHER" id="PTHR30582:SF24">
    <property type="entry name" value="L,D-TRANSPEPTIDASE ERFK_SRFK-RELATED"/>
    <property type="match status" value="1"/>
</dbReference>
<keyword evidence="7 9" id="KW-0573">Peptidoglycan synthesis</keyword>
<dbReference type="CDD" id="cd00118">
    <property type="entry name" value="LysM"/>
    <property type="match status" value="1"/>
</dbReference>
<gene>
    <name evidence="13" type="ORF">BA177_07980</name>
</gene>
<proteinExistence type="inferred from homology"/>
<feature type="signal peptide" evidence="11">
    <location>
        <begin position="1"/>
        <end position="25"/>
    </location>
</feature>
<dbReference type="PROSITE" id="PS52029">
    <property type="entry name" value="LD_TPASE"/>
    <property type="match status" value="1"/>
</dbReference>
<keyword evidence="6 9" id="KW-0133">Cell shape</keyword>
<accession>A0A193LFI9</accession>